<protein>
    <submittedName>
        <fullName evidence="3">DNA-binding protein</fullName>
    </submittedName>
</protein>
<dbReference type="PROSITE" id="PS50943">
    <property type="entry name" value="HTH_CROC1"/>
    <property type="match status" value="1"/>
</dbReference>
<dbReference type="InterPro" id="IPR001387">
    <property type="entry name" value="Cro/C1-type_HTH"/>
</dbReference>
<dbReference type="SMART" id="SM00530">
    <property type="entry name" value="HTH_XRE"/>
    <property type="match status" value="1"/>
</dbReference>
<name>A0A0M0LIY8_9BACL</name>
<dbReference type="PANTHER" id="PTHR46558:SF4">
    <property type="entry name" value="DNA-BIDING PHAGE PROTEIN"/>
    <property type="match status" value="1"/>
</dbReference>
<evidence type="ECO:0000313" key="3">
    <source>
        <dbReference type="EMBL" id="KOO51030.1"/>
    </source>
</evidence>
<sequence>MNNHIKKLRKSAKLSQEELAKLCKVSRQTINAIENNKYDPTLQLAFDIASVLDTTVDELFISSSIRE</sequence>
<reference evidence="4" key="1">
    <citation type="submission" date="2015-08" db="EMBL/GenBank/DDBJ databases">
        <title>Fjat-10028 dsm 16317.</title>
        <authorList>
            <person name="Liu B."/>
            <person name="Wang J."/>
            <person name="Zhu Y."/>
            <person name="Liu G."/>
            <person name="Chen Q."/>
            <person name="Chen Z."/>
            <person name="Lan J."/>
            <person name="Che J."/>
            <person name="Ge C."/>
            <person name="Shi H."/>
            <person name="Pan Z."/>
            <person name="Liu X."/>
        </authorList>
    </citation>
    <scope>NUCLEOTIDE SEQUENCE [LARGE SCALE GENOMIC DNA]</scope>
    <source>
        <strain evidence="4">DSM 16317</strain>
    </source>
</reference>
<dbReference type="GO" id="GO:0003677">
    <property type="term" value="F:DNA binding"/>
    <property type="evidence" value="ECO:0007669"/>
    <property type="project" value="UniProtKB-KW"/>
</dbReference>
<dbReference type="InterPro" id="IPR010982">
    <property type="entry name" value="Lambda_DNA-bd_dom_sf"/>
</dbReference>
<dbReference type="GeneID" id="301138896"/>
<dbReference type="AlphaFoldDB" id="A0A0M0LIY8"/>
<dbReference type="PANTHER" id="PTHR46558">
    <property type="entry name" value="TRACRIPTIONAL REGULATORY PROTEIN-RELATED-RELATED"/>
    <property type="match status" value="1"/>
</dbReference>
<dbReference type="STRING" id="263475.AMD00_00480"/>
<dbReference type="CDD" id="cd00093">
    <property type="entry name" value="HTH_XRE"/>
    <property type="match status" value="1"/>
</dbReference>
<evidence type="ECO:0000313" key="4">
    <source>
        <dbReference type="Proteomes" id="UP000036867"/>
    </source>
</evidence>
<organism evidence="3 4">
    <name type="scientific">Viridibacillus arvi</name>
    <dbReference type="NCBI Taxonomy" id="263475"/>
    <lineage>
        <taxon>Bacteria</taxon>
        <taxon>Bacillati</taxon>
        <taxon>Bacillota</taxon>
        <taxon>Bacilli</taxon>
        <taxon>Bacillales</taxon>
        <taxon>Caryophanaceae</taxon>
        <taxon>Viridibacillus</taxon>
    </lineage>
</organism>
<dbReference type="Proteomes" id="UP000036867">
    <property type="component" value="Unassembled WGS sequence"/>
</dbReference>
<evidence type="ECO:0000259" key="2">
    <source>
        <dbReference type="PROSITE" id="PS50943"/>
    </source>
</evidence>
<feature type="domain" description="HTH cro/C1-type" evidence="2">
    <location>
        <begin position="5"/>
        <end position="59"/>
    </location>
</feature>
<proteinExistence type="predicted"/>
<dbReference type="PATRIC" id="fig|263475.3.peg.396"/>
<dbReference type="SUPFAM" id="SSF47413">
    <property type="entry name" value="lambda repressor-like DNA-binding domains"/>
    <property type="match status" value="1"/>
</dbReference>
<gene>
    <name evidence="3" type="ORF">AMD00_00480</name>
</gene>
<dbReference type="Pfam" id="PF01381">
    <property type="entry name" value="HTH_3"/>
    <property type="match status" value="1"/>
</dbReference>
<accession>A0A0M0LIY8</accession>
<dbReference type="EMBL" id="LILB01000001">
    <property type="protein sequence ID" value="KOO51030.1"/>
    <property type="molecule type" value="Genomic_DNA"/>
</dbReference>
<comment type="caution">
    <text evidence="3">The sequence shown here is derived from an EMBL/GenBank/DDBJ whole genome shotgun (WGS) entry which is preliminary data.</text>
</comment>
<dbReference type="OrthoDB" id="9808239at2"/>
<dbReference type="RefSeq" id="WP_083446051.1">
    <property type="nucleotide sequence ID" value="NZ_JBCMNK010000002.1"/>
</dbReference>
<keyword evidence="1 3" id="KW-0238">DNA-binding</keyword>
<keyword evidence="4" id="KW-1185">Reference proteome</keyword>
<evidence type="ECO:0000256" key="1">
    <source>
        <dbReference type="ARBA" id="ARBA00023125"/>
    </source>
</evidence>
<dbReference type="Gene3D" id="1.10.260.40">
    <property type="entry name" value="lambda repressor-like DNA-binding domains"/>
    <property type="match status" value="1"/>
</dbReference>